<evidence type="ECO:0000259" key="7">
    <source>
        <dbReference type="Pfam" id="PF04182"/>
    </source>
</evidence>
<gene>
    <name evidence="9" type="ORF">VE01_03257</name>
</gene>
<feature type="domain" description="Transcription factor tau subunit sfc3/Tfc3 C-terminal" evidence="8">
    <location>
        <begin position="2075"/>
        <end position="2486"/>
    </location>
</feature>
<feature type="compositionally biased region" description="Polar residues" evidence="6">
    <location>
        <begin position="1726"/>
        <end position="1744"/>
    </location>
</feature>
<dbReference type="InterPro" id="IPR007309">
    <property type="entry name" value="TFIIIC_Bblock-bd"/>
</dbReference>
<dbReference type="STRING" id="342668.A0A1B8GSK7"/>
<keyword evidence="4" id="KW-0804">Transcription</keyword>
<keyword evidence="3" id="KW-0238">DNA-binding</keyword>
<dbReference type="EMBL" id="KV460215">
    <property type="protein sequence ID" value="OBT98790.1"/>
    <property type="molecule type" value="Genomic_DNA"/>
</dbReference>
<evidence type="ECO:0000256" key="1">
    <source>
        <dbReference type="ARBA" id="ARBA00004123"/>
    </source>
</evidence>
<feature type="region of interest" description="Disordered" evidence="6">
    <location>
        <begin position="769"/>
        <end position="789"/>
    </location>
</feature>
<reference evidence="10" key="2">
    <citation type="journal article" date="2018" name="Nat. Commun.">
        <title>Extreme sensitivity to ultraviolet light in the fungal pathogen causing white-nose syndrome of bats.</title>
        <authorList>
            <person name="Palmer J.M."/>
            <person name="Drees K.P."/>
            <person name="Foster J.T."/>
            <person name="Lindner D.L."/>
        </authorList>
    </citation>
    <scope>NUCLEOTIDE SEQUENCE [LARGE SCALE GENOMIC DNA]</scope>
    <source>
        <strain evidence="10">UAMH 10579</strain>
    </source>
</reference>
<dbReference type="GO" id="GO:0000127">
    <property type="term" value="C:transcription factor TFIIIC complex"/>
    <property type="evidence" value="ECO:0007669"/>
    <property type="project" value="InterPro"/>
</dbReference>
<feature type="compositionally biased region" description="Polar residues" evidence="6">
    <location>
        <begin position="575"/>
        <end position="591"/>
    </location>
</feature>
<dbReference type="GO" id="GO:0006355">
    <property type="term" value="P:regulation of DNA-templated transcription"/>
    <property type="evidence" value="ECO:0007669"/>
    <property type="project" value="InterPro"/>
</dbReference>
<protein>
    <submittedName>
        <fullName evidence="9">Uncharacterized protein</fullName>
    </submittedName>
</protein>
<evidence type="ECO:0000313" key="9">
    <source>
        <dbReference type="EMBL" id="OBT98790.1"/>
    </source>
</evidence>
<proteinExistence type="predicted"/>
<keyword evidence="5" id="KW-0539">Nucleus</keyword>
<reference evidence="9 10" key="1">
    <citation type="submission" date="2016-03" db="EMBL/GenBank/DDBJ databases">
        <title>Comparative genomics of Pseudogymnoascus destructans, the fungus causing white-nose syndrome of bats.</title>
        <authorList>
            <person name="Palmer J.M."/>
            <person name="Drees K.P."/>
            <person name="Foster J.T."/>
            <person name="Lindner D.L."/>
        </authorList>
    </citation>
    <scope>NUCLEOTIDE SEQUENCE [LARGE SCALE GENOMIC DNA]</scope>
    <source>
        <strain evidence="9 10">UAMH 10579</strain>
    </source>
</reference>
<feature type="compositionally biased region" description="Basic and acidic residues" evidence="6">
    <location>
        <begin position="1212"/>
        <end position="1226"/>
    </location>
</feature>
<dbReference type="PANTHER" id="PTHR15180:SF1">
    <property type="entry name" value="GENERAL TRANSCRIPTION FACTOR 3C POLYPEPTIDE 1"/>
    <property type="match status" value="1"/>
</dbReference>
<dbReference type="PANTHER" id="PTHR15180">
    <property type="entry name" value="GENERAL TRANSCRIPTION FACTOR 3C POLYPEPTIDE 1"/>
    <property type="match status" value="1"/>
</dbReference>
<evidence type="ECO:0000256" key="2">
    <source>
        <dbReference type="ARBA" id="ARBA00022553"/>
    </source>
</evidence>
<feature type="compositionally biased region" description="Polar residues" evidence="6">
    <location>
        <begin position="867"/>
        <end position="879"/>
    </location>
</feature>
<evidence type="ECO:0000259" key="8">
    <source>
        <dbReference type="Pfam" id="PF20222"/>
    </source>
</evidence>
<evidence type="ECO:0000313" key="10">
    <source>
        <dbReference type="Proteomes" id="UP000091956"/>
    </source>
</evidence>
<evidence type="ECO:0000256" key="4">
    <source>
        <dbReference type="ARBA" id="ARBA00023163"/>
    </source>
</evidence>
<comment type="subcellular location">
    <subcellularLocation>
        <location evidence="1">Nucleus</location>
    </subcellularLocation>
</comment>
<feature type="compositionally biased region" description="Basic and acidic residues" evidence="6">
    <location>
        <begin position="1236"/>
        <end position="1247"/>
    </location>
</feature>
<evidence type="ECO:0000256" key="3">
    <source>
        <dbReference type="ARBA" id="ARBA00023125"/>
    </source>
</evidence>
<feature type="region of interest" description="Disordered" evidence="6">
    <location>
        <begin position="372"/>
        <end position="415"/>
    </location>
</feature>
<name>A0A1B8GSK7_9PEZI</name>
<organism evidence="9 10">
    <name type="scientific">Pseudogymnoascus verrucosus</name>
    <dbReference type="NCBI Taxonomy" id="342668"/>
    <lineage>
        <taxon>Eukaryota</taxon>
        <taxon>Fungi</taxon>
        <taxon>Dikarya</taxon>
        <taxon>Ascomycota</taxon>
        <taxon>Pezizomycotina</taxon>
        <taxon>Leotiomycetes</taxon>
        <taxon>Thelebolales</taxon>
        <taxon>Thelebolaceae</taxon>
        <taxon>Pseudogymnoascus</taxon>
    </lineage>
</organism>
<dbReference type="GO" id="GO:0005634">
    <property type="term" value="C:nucleus"/>
    <property type="evidence" value="ECO:0007669"/>
    <property type="project" value="UniProtKB-SubCell"/>
</dbReference>
<feature type="region of interest" description="Disordered" evidence="6">
    <location>
        <begin position="1442"/>
        <end position="1465"/>
    </location>
</feature>
<dbReference type="Proteomes" id="UP000091956">
    <property type="component" value="Unassembled WGS sequence"/>
</dbReference>
<feature type="region of interest" description="Disordered" evidence="6">
    <location>
        <begin position="1170"/>
        <end position="1191"/>
    </location>
</feature>
<dbReference type="RefSeq" id="XP_018132523.1">
    <property type="nucleotide sequence ID" value="XM_018272753.2"/>
</dbReference>
<feature type="domain" description="B-block binding subunit of TFIIIC" evidence="7">
    <location>
        <begin position="177"/>
        <end position="243"/>
    </location>
</feature>
<feature type="compositionally biased region" description="Acidic residues" evidence="6">
    <location>
        <begin position="406"/>
        <end position="415"/>
    </location>
</feature>
<dbReference type="Pfam" id="PF20222">
    <property type="entry name" value="DUF6581"/>
    <property type="match status" value="1"/>
</dbReference>
<feature type="compositionally biased region" description="Basic residues" evidence="6">
    <location>
        <begin position="389"/>
        <end position="399"/>
    </location>
</feature>
<accession>A0A1B8GSK7</accession>
<dbReference type="GO" id="GO:0003677">
    <property type="term" value="F:DNA binding"/>
    <property type="evidence" value="ECO:0007669"/>
    <property type="project" value="UniProtKB-KW"/>
</dbReference>
<feature type="region of interest" description="Disordered" evidence="6">
    <location>
        <begin position="918"/>
        <end position="939"/>
    </location>
</feature>
<dbReference type="GO" id="GO:0042791">
    <property type="term" value="P:5S class rRNA transcription by RNA polymerase III"/>
    <property type="evidence" value="ECO:0007669"/>
    <property type="project" value="TreeGrafter"/>
</dbReference>
<dbReference type="InterPro" id="IPR044210">
    <property type="entry name" value="Tfc3-like"/>
</dbReference>
<evidence type="ECO:0000256" key="6">
    <source>
        <dbReference type="SAM" id="MobiDB-lite"/>
    </source>
</evidence>
<sequence length="2536" mass="282690">MENSEADDFEGLIDFLVQELAINDWNKGLSVSELLGRIETFYDNLEKTKLDAKHEDVGDENGEQFLTPVPEPEVSQRPIIDRSFQARVWDTLVARDDIIVGEGRELSLDEAEALPIKEEAQDELNNAIDPALLLEPPPEAETGVPTIEYQPRVHVNQRRLWLVLTGHDVDKTKLPFSEWQLLLAIAAAGNKGILQAEARNTTGQDKRSVPRRTDFLAQKGYIEKKQVLAFNQKTSLLTHKIFLEANAAQRDIINPSELPASTLTQDLKPVPGHEHWSGLFVDIEMVARTAVAIMRAWGVIRRTHILAKMNINDLRLRKTLERIMRKLFELKVCKRVSALLPNNPKIFKDCIKFLRDPTEDEWSHFKKRLTSQGFKNRPSRAKPKSEHKPRARKRTKGKPSKYAVEDLSEDAFDDVEAEESEVSDGYFFDGEDEEAYDASEKPAPMTTTKESVEDIIEQVIETNPGDEGISEEDLLAEAETVSNEDLVALFSPFDISSASNSDKQTIRIVREPITKSGREIYQYYMMSSFERRVSNGESSWDGATVLHRPTQTSGRISDVSNYPTVAPQPLASSLGIASTDTPQTKQRTATTDIVPRKGEGSSKQTKAARPSTLIKGPSTMAPSRTTMPSQPETPKRPRGRPRKTEAKTVTYTSNDQLEREAGIPGAYFDLPDFPVPEQIRGPSGLLQRGRKPKRMMMMIKSKRLKELDLAPRPPKAQDKASVEAEEVISQIPEAAGDDNLEDQVASAVATPVANAQYSEEITKKDLIDSSRKETISTSTYTSPYPNVPITPSVPRLASLSSQTKAAVANGPQVPDSSQPSAYVSPYARGYNSPYAKSPEISKTPAPQPQSMGTPAPKTLQIGLDPSATPQYKSPYTTTDGPAGPSKAVSPEAQVSPVLQASSISQPAQSKLYKSPYTAAIRSPSSPPREVSPAASDHQDLVTSQLVAEIESTAPESSANAQGDILLPEGEIISQPVAEVEAAAPEAVANGNETALPDEGEAMDVDTAGIPTGRDDAEELIHISASKDGIAGNLCLNDIETQLEFLPLDTEDLTSKWMIEISKISVFPAVDTETSEIVVVVKETQEESDETAEKEVKFLVDPTSIEAATTFVAKIGTAMRRKKPKNKRIPLPPWAFPVPDGGPKPFKCDQCEGAWKNYEGVKYHKTKAKVTCNPNWTRPPTPPPPEERRKRSRESFALGDLTPEEAALVSAQRDQDGGWSLHDDGGRPKRRQYRRKQTVESEELRETTNLEEPGAQSLPSHRIGTPIPADTAAVTAIDESPSKFATPEKRAMLAARMKLKYPTANDRDNIERRTGPVITQKRKEVILDLLEANGGAFPGDQGLWFAMHAAWMQKYPDSLIQDYKYCNQAVGLLEDGGFVTKVKFSFRDRTGRMRTRTVVTKKGVNPLSPLVNDIKANIKEVFPRYYCPPDFEPPEAVLSMLEARESRPSEEERQRRMLAKEREEDPRIRAAKEAEALKEARIISSIVEAQKQTTNNGEQDSDDENEIVLLNAPFYIPDPDAEGETDVEYYMGRRRRRRKNGLYHRRSDSFREGQSSRMKALWASLKAQGVTLKDRRLNGDVVGESLDESGSDFISSDVEPEKQPLTAEEQKQADYVQLHGWQTAPSFLQNTDGSWGKGPSKQMQAKIHIRKSDLPEPVTYMQTADNPAWTFRPFGHGVNAIHVMSAKRGAVQQQLKSPGNIFRPVIVHKSKRKTRIGARDQLAGQNFGQDTVGSWNHGRGSNFSGGLTPKKPKSVRWDDESDDLRPYGLTVTGEEMPWPDFKPLPLPDSRLRTKSVMPEWTNNPGLDSLIQQAPGFSLPSKSPVERIGTPDSSIAAADVGSWAASKGLFSRSAASFKDMLPKDLESIMSQMKAKGFELDTREGSSYTDFMAKIITTEEWEQTIGGRTLLGMGNIAPDHIYINHTTEELRGPQTTEPATLSWLADNSFTLETLPYELLVVDPVQQLLSTTVKSKPRRGYQKRQRTEQASSFFGMVEATKSDFDYLSRKRKLPGSQLIGQPRLKRPYRRAAQSKDFRVRRHTSLPVDIQGLDIPLNDPDFEVSISYHGISGHRKRTNERTVISEALDDRLIVAVVVIRTLTGGLDQSVDWVLVSRLFPQCTMNWVRRHFNVLADKHAKRLIKMTEDFQTAYLAAYESGELPRMDYDHLLDYDWDALIDWAMKRTQLVRTATVDLPSTREKFDEMYELQDVEEKNWRDSYFSSTLPVHKRIAHASASNLTLPASQPPEAPQGPQDDMLRIARSWARASTLTPVDSFNATTASAKLRGLGPEIMRDAISQLVEAKVIMPVNKGRPAPGRGFEATDVLTAALSRILTQAHYNEAVAYKACLDEAFRKDEIVMLEYTASEGEILATTNLQSAQRIVQTGHRIPMNKFGLTEGNYQTKKMDKTKLLFDIQISPSDTYVYDDTHPLIRSNMLSVQHNPPPKPHDGALPLWYDINDQLIPGLWRKVMGAVLATIMQRPGIEAKEVTRLLSPALEEWEARLALEWAFGVDALKEVAPGTGIEGWTVGEWWWWVAGKI</sequence>
<keyword evidence="2" id="KW-0597">Phosphoprotein</keyword>
<evidence type="ECO:0000256" key="5">
    <source>
        <dbReference type="ARBA" id="ARBA00023242"/>
    </source>
</evidence>
<feature type="compositionally biased region" description="Polar residues" evidence="6">
    <location>
        <begin position="620"/>
        <end position="630"/>
    </location>
</feature>
<dbReference type="GO" id="GO:0006384">
    <property type="term" value="P:transcription initiation at RNA polymerase III promoter"/>
    <property type="evidence" value="ECO:0007669"/>
    <property type="project" value="InterPro"/>
</dbReference>
<feature type="compositionally biased region" description="Low complexity" evidence="6">
    <location>
        <begin position="921"/>
        <end position="935"/>
    </location>
</feature>
<dbReference type="InterPro" id="IPR046488">
    <property type="entry name" value="Sfc3/Tfc3_C"/>
</dbReference>
<dbReference type="OrthoDB" id="5403573at2759"/>
<dbReference type="InterPro" id="IPR000637">
    <property type="entry name" value="HMGI/Y_DNA-bd_CS"/>
</dbReference>
<dbReference type="PROSITE" id="PS00354">
    <property type="entry name" value="HMGI_Y"/>
    <property type="match status" value="1"/>
</dbReference>
<feature type="region of interest" description="Disordered" evidence="6">
    <location>
        <begin position="803"/>
        <end position="893"/>
    </location>
</feature>
<feature type="region of interest" description="Disordered" evidence="6">
    <location>
        <begin position="570"/>
        <end position="648"/>
    </location>
</feature>
<feature type="region of interest" description="Disordered" evidence="6">
    <location>
        <begin position="1209"/>
        <end position="1262"/>
    </location>
</feature>
<dbReference type="Pfam" id="PF04182">
    <property type="entry name" value="B-block_TFIIIC"/>
    <property type="match status" value="1"/>
</dbReference>
<keyword evidence="10" id="KW-1185">Reference proteome</keyword>
<feature type="region of interest" description="Disordered" evidence="6">
    <location>
        <begin position="1726"/>
        <end position="1760"/>
    </location>
</feature>
<dbReference type="GeneID" id="28836643"/>